<dbReference type="OMA" id="FVAVSYC"/>
<dbReference type="PANTHER" id="PTHR24148">
    <property type="entry name" value="ANKYRIN REPEAT DOMAIN-CONTAINING PROTEIN 39 HOMOLOG-RELATED"/>
    <property type="match status" value="1"/>
</dbReference>
<organism evidence="3 4">
    <name type="scientific">Pestalotiopsis fici (strain W106-1 / CGMCC3.15140)</name>
    <dbReference type="NCBI Taxonomy" id="1229662"/>
    <lineage>
        <taxon>Eukaryota</taxon>
        <taxon>Fungi</taxon>
        <taxon>Dikarya</taxon>
        <taxon>Ascomycota</taxon>
        <taxon>Pezizomycotina</taxon>
        <taxon>Sordariomycetes</taxon>
        <taxon>Xylariomycetidae</taxon>
        <taxon>Amphisphaeriales</taxon>
        <taxon>Sporocadaceae</taxon>
        <taxon>Pestalotiopsis</taxon>
    </lineage>
</organism>
<dbReference type="RefSeq" id="XP_007833279.1">
    <property type="nucleotide sequence ID" value="XM_007835088.1"/>
</dbReference>
<evidence type="ECO:0000259" key="2">
    <source>
        <dbReference type="Pfam" id="PF06985"/>
    </source>
</evidence>
<gene>
    <name evidence="3" type="ORF">PFICI_06507</name>
</gene>
<dbReference type="InterPro" id="IPR052895">
    <property type="entry name" value="HetReg/Transcr_Mod"/>
</dbReference>
<dbReference type="HOGENOM" id="CLU_012571_0_0_1"/>
<dbReference type="OrthoDB" id="270167at2759"/>
<dbReference type="Proteomes" id="UP000030651">
    <property type="component" value="Unassembled WGS sequence"/>
</dbReference>
<dbReference type="AlphaFoldDB" id="W3X628"/>
<dbReference type="PANTHER" id="PTHR24148:SF64">
    <property type="entry name" value="HETEROKARYON INCOMPATIBILITY DOMAIN-CONTAINING PROTEIN"/>
    <property type="match status" value="1"/>
</dbReference>
<sequence>MIDDTRILQADGNAPAAIPQPSLSGIVQQILTHPVTRDHAVRWADNLRFLTFDDSDDESSTESQNNIVVGREEEAHARGQCEPCSRRVPVPSGHVCEKHIFNIGHTGDKSWTESRDDRLHQFRDPCVHVLERSCEACQHIPLFPNERKATRFRIRRLSAKDKHTDCDHFVAVSYCWSNEDSDAKMAPYKIVEENGQVRDARASNTTLDRVVAFARENGYRMIWIDQECIEQDNEQEKELAIQAMDYVYIRAHTSIGLFRAQLQQKHLDPLLLTYEAEFSQRLTQRRGRRPFSGCRKLDLEHLAEAVSLIVNDPWNSRAWVLQEAFASSGNMVLLFPRSSDCDTRGWLLPCHELSQSELAIRLDSIQDCLQICARFVLPFLSQALSSKAVQGKNSRRRTGKKSSTSKILGSEEDIRMTLKRFRLFHPEEPKQTLAIWVNNGKPRRTCNAAMALTYLQLRDLMRVADKLAIVANICGYDFRLDTTELEKSQSSLAICVLALAIGNGDFSLLVPQVYREPETTCLGKTSEDGSEFSWARGVAQSLQDLQMTDWNPFGSSSARVTSTPVKLSQNGLSTPGCLWKVDEFVDLGIIQAKYADSWLKIRNAKGPSCPSSRTIRMATTHLLFEIIEFLSKTDKKRLANSILNSTSSWMWSNRRTRTATDMIESVDQFPSGLRIENRKGMFALDYDSAGWPYQCWLIDRVMKDGGIWAGRLVAHPFEKGLEIPSTTASQYAELQHDGVDASSTNGDDPNQDDIVPRSGMSLPSEDKDLDSLSAEAIQGGSTMQNRGHAWRMLVSTMFVMINDHQMNKEDDDKKVMRPNGPGKVISSQSMAMFGLALSHAANDSNDKLERMATFDVAGDPEGNTLVLTPFQMMLESIPRPGMRAMSVSWSVEPTESAIIADNEVTSGGPRPFKVKDRVRGMWEFADPSHISGRYIVI</sequence>
<protein>
    <recommendedName>
        <fullName evidence="2">Heterokaryon incompatibility domain-containing protein</fullName>
    </recommendedName>
</protein>
<evidence type="ECO:0000313" key="3">
    <source>
        <dbReference type="EMBL" id="ETS81505.1"/>
    </source>
</evidence>
<reference evidence="4" key="1">
    <citation type="journal article" date="2015" name="BMC Genomics">
        <title>Genomic and transcriptomic analysis of the endophytic fungus Pestalotiopsis fici reveals its lifestyle and high potential for synthesis of natural products.</title>
        <authorList>
            <person name="Wang X."/>
            <person name="Zhang X."/>
            <person name="Liu L."/>
            <person name="Xiang M."/>
            <person name="Wang W."/>
            <person name="Sun X."/>
            <person name="Che Y."/>
            <person name="Guo L."/>
            <person name="Liu G."/>
            <person name="Guo L."/>
            <person name="Wang C."/>
            <person name="Yin W.B."/>
            <person name="Stadler M."/>
            <person name="Zhang X."/>
            <person name="Liu X."/>
        </authorList>
    </citation>
    <scope>NUCLEOTIDE SEQUENCE [LARGE SCALE GENOMIC DNA]</scope>
    <source>
        <strain evidence="4">W106-1 / CGMCC3.15140</strain>
    </source>
</reference>
<proteinExistence type="predicted"/>
<dbReference type="GeneID" id="19271520"/>
<dbReference type="InParanoid" id="W3X628"/>
<dbReference type="eggNOG" id="ENOG502SM2V">
    <property type="taxonomic scope" value="Eukaryota"/>
</dbReference>
<dbReference type="KEGG" id="pfy:PFICI_06507"/>
<feature type="domain" description="Heterokaryon incompatibility" evidence="2">
    <location>
        <begin position="169"/>
        <end position="323"/>
    </location>
</feature>
<feature type="region of interest" description="Disordered" evidence="1">
    <location>
        <begin position="738"/>
        <end position="767"/>
    </location>
</feature>
<dbReference type="EMBL" id="KI912112">
    <property type="protein sequence ID" value="ETS81505.1"/>
    <property type="molecule type" value="Genomic_DNA"/>
</dbReference>
<name>W3X628_PESFW</name>
<evidence type="ECO:0000256" key="1">
    <source>
        <dbReference type="SAM" id="MobiDB-lite"/>
    </source>
</evidence>
<dbReference type="InterPro" id="IPR010730">
    <property type="entry name" value="HET"/>
</dbReference>
<evidence type="ECO:0000313" key="4">
    <source>
        <dbReference type="Proteomes" id="UP000030651"/>
    </source>
</evidence>
<keyword evidence="4" id="KW-1185">Reference proteome</keyword>
<dbReference type="Pfam" id="PF06985">
    <property type="entry name" value="HET"/>
    <property type="match status" value="1"/>
</dbReference>
<accession>W3X628</accession>